<dbReference type="AlphaFoldDB" id="A0A2H0TXD8"/>
<sequence>MPRKKKKRQKIKVLTRVFRKQKKKKILTTMPLRWMFVGLVSMIGSLVIIGILFLLLRPKFVYDLYDDRASRIDAYFATYHMPLEGYGEVFVTSADQCGMDWRLLPAIAVRESSGGKHMQYNNPFGWGGAQIPFETMEESIMNVGSHLCGNEKNTAKYYASSTVQQKLYRYNGTVIASYPTEVKWIMRQF</sequence>
<protein>
    <recommendedName>
        <fullName evidence="4">Mannosyl-glycoprotein endo-beta-N-acetylglucosamidase-like domain-containing protein</fullName>
    </recommendedName>
</protein>
<proteinExistence type="predicted"/>
<keyword evidence="1" id="KW-0812">Transmembrane</keyword>
<dbReference type="SUPFAM" id="SSF53955">
    <property type="entry name" value="Lysozyme-like"/>
    <property type="match status" value="1"/>
</dbReference>
<feature type="transmembrane region" description="Helical" evidence="1">
    <location>
        <begin position="32"/>
        <end position="56"/>
    </location>
</feature>
<comment type="caution">
    <text evidence="2">The sequence shown here is derived from an EMBL/GenBank/DDBJ whole genome shotgun (WGS) entry which is preliminary data.</text>
</comment>
<organism evidence="2 3">
    <name type="scientific">Candidatus Magasanikbacteria bacterium CG10_big_fil_rev_8_21_14_0_10_42_10</name>
    <dbReference type="NCBI Taxonomy" id="1974649"/>
    <lineage>
        <taxon>Bacteria</taxon>
        <taxon>Candidatus Magasanikiibacteriota</taxon>
    </lineage>
</organism>
<keyword evidence="1" id="KW-1133">Transmembrane helix</keyword>
<evidence type="ECO:0000313" key="3">
    <source>
        <dbReference type="Proteomes" id="UP000231530"/>
    </source>
</evidence>
<gene>
    <name evidence="2" type="ORF">COU32_00130</name>
</gene>
<dbReference type="Proteomes" id="UP000231530">
    <property type="component" value="Unassembled WGS sequence"/>
</dbReference>
<evidence type="ECO:0000256" key="1">
    <source>
        <dbReference type="SAM" id="Phobius"/>
    </source>
</evidence>
<name>A0A2H0TXD8_9BACT</name>
<reference evidence="3" key="1">
    <citation type="submission" date="2017-09" db="EMBL/GenBank/DDBJ databases">
        <title>Depth-based differentiation of microbial function through sediment-hosted aquifers and enrichment of novel symbionts in the deep terrestrial subsurface.</title>
        <authorList>
            <person name="Probst A.J."/>
            <person name="Ladd B."/>
            <person name="Jarett J.K."/>
            <person name="Geller-Mcgrath D.E."/>
            <person name="Sieber C.M.K."/>
            <person name="Emerson J.B."/>
            <person name="Anantharaman K."/>
            <person name="Thomas B.C."/>
            <person name="Malmstrom R."/>
            <person name="Stieglmeier M."/>
            <person name="Klingl A."/>
            <person name="Woyke T."/>
            <person name="Ryan C.M."/>
            <person name="Banfield J.F."/>
        </authorList>
    </citation>
    <scope>NUCLEOTIDE SEQUENCE [LARGE SCALE GENOMIC DNA]</scope>
</reference>
<evidence type="ECO:0000313" key="2">
    <source>
        <dbReference type="EMBL" id="PIR76805.1"/>
    </source>
</evidence>
<keyword evidence="1" id="KW-0472">Membrane</keyword>
<accession>A0A2H0TXD8</accession>
<dbReference type="EMBL" id="PFBY01000002">
    <property type="protein sequence ID" value="PIR76805.1"/>
    <property type="molecule type" value="Genomic_DNA"/>
</dbReference>
<evidence type="ECO:0008006" key="4">
    <source>
        <dbReference type="Google" id="ProtNLM"/>
    </source>
</evidence>
<dbReference type="InterPro" id="IPR023346">
    <property type="entry name" value="Lysozyme-like_dom_sf"/>
</dbReference>